<sequence length="148" mass="16260">MGESSPSPQPVCAQEALDLLNCVTASPFDQDKCLRLLHSLRDCVQAKGKRIFEASKNGSCGFARVGNESIVKKEMACLGAGFAFRLEATPHLELVDLLNCVTASPFDQDKCLCLLHSLRDCVQVKKVKKFTLKEQNEGKVDSKSKKND</sequence>
<dbReference type="Proteomes" id="UP000626092">
    <property type="component" value="Unassembled WGS sequence"/>
</dbReference>
<evidence type="ECO:0000313" key="1">
    <source>
        <dbReference type="EMBL" id="KAF7150784.1"/>
    </source>
</evidence>
<reference evidence="1" key="1">
    <citation type="submission" date="2019-11" db="EMBL/GenBank/DDBJ databases">
        <authorList>
            <person name="Liu Y."/>
            <person name="Hou J."/>
            <person name="Li T.-Q."/>
            <person name="Guan C.-H."/>
            <person name="Wu X."/>
            <person name="Wu H.-Z."/>
            <person name="Ling F."/>
            <person name="Zhang R."/>
            <person name="Shi X.-G."/>
            <person name="Ren J.-P."/>
            <person name="Chen E.-F."/>
            <person name="Sun J.-M."/>
        </authorList>
    </citation>
    <scope>NUCLEOTIDE SEQUENCE</scope>
    <source>
        <strain evidence="1">Adult_tree_wgs_1</strain>
        <tissue evidence="1">Leaves</tissue>
    </source>
</reference>
<evidence type="ECO:0000313" key="2">
    <source>
        <dbReference type="Proteomes" id="UP000626092"/>
    </source>
</evidence>
<dbReference type="PANTHER" id="PTHR37750">
    <property type="entry name" value="COX19-LIKE CHCH FAMILY PROTEIN"/>
    <property type="match status" value="1"/>
</dbReference>
<gene>
    <name evidence="1" type="ORF">RHSIM_Rhsim02G0240700</name>
</gene>
<evidence type="ECO:0008006" key="3">
    <source>
        <dbReference type="Google" id="ProtNLM"/>
    </source>
</evidence>
<proteinExistence type="predicted"/>
<accession>A0A834HBF5</accession>
<keyword evidence="2" id="KW-1185">Reference proteome</keyword>
<dbReference type="PANTHER" id="PTHR37750:SF1">
    <property type="entry name" value="COX19-LIKE CHCH FAMILY PROTEIN"/>
    <property type="match status" value="1"/>
</dbReference>
<dbReference type="EMBL" id="WJXA01000002">
    <property type="protein sequence ID" value="KAF7150784.1"/>
    <property type="molecule type" value="Genomic_DNA"/>
</dbReference>
<dbReference type="OrthoDB" id="13601at2759"/>
<dbReference type="PROSITE" id="PS51808">
    <property type="entry name" value="CHCH"/>
    <property type="match status" value="1"/>
</dbReference>
<dbReference type="AlphaFoldDB" id="A0A834HBF5"/>
<dbReference type="Gene3D" id="1.10.287.1130">
    <property type="entry name" value="CytochromE C oxidase copper chaperone"/>
    <property type="match status" value="1"/>
</dbReference>
<dbReference type="InterPro" id="IPR009069">
    <property type="entry name" value="Cys_alpha_HP_mot_SF"/>
</dbReference>
<protein>
    <recommendedName>
        <fullName evidence="3">Cysteine alpha-hairpin motif superfamily</fullName>
    </recommendedName>
</protein>
<comment type="caution">
    <text evidence="1">The sequence shown here is derived from an EMBL/GenBank/DDBJ whole genome shotgun (WGS) entry which is preliminary data.</text>
</comment>
<name>A0A834HBF5_RHOSS</name>
<dbReference type="SUPFAM" id="SSF47072">
    <property type="entry name" value="Cysteine alpha-hairpin motif"/>
    <property type="match status" value="1"/>
</dbReference>
<organism evidence="1 2">
    <name type="scientific">Rhododendron simsii</name>
    <name type="common">Sims's rhododendron</name>
    <dbReference type="NCBI Taxonomy" id="118357"/>
    <lineage>
        <taxon>Eukaryota</taxon>
        <taxon>Viridiplantae</taxon>
        <taxon>Streptophyta</taxon>
        <taxon>Embryophyta</taxon>
        <taxon>Tracheophyta</taxon>
        <taxon>Spermatophyta</taxon>
        <taxon>Magnoliopsida</taxon>
        <taxon>eudicotyledons</taxon>
        <taxon>Gunneridae</taxon>
        <taxon>Pentapetalae</taxon>
        <taxon>asterids</taxon>
        <taxon>Ericales</taxon>
        <taxon>Ericaceae</taxon>
        <taxon>Ericoideae</taxon>
        <taxon>Rhodoreae</taxon>
        <taxon>Rhododendron</taxon>
    </lineage>
</organism>